<dbReference type="OrthoDB" id="10262326at2759"/>
<dbReference type="AlphaFoldDB" id="A0A9P6H4Y7"/>
<evidence type="ECO:0000256" key="7">
    <source>
        <dbReference type="ARBA" id="ARBA00022676"/>
    </source>
</evidence>
<comment type="function">
    <text evidence="17">UDP-N-acetylglucosamine--dolichyl-phosphate N-acetylglucosaminephosphotransferase that operates in the biosynthetic pathway of dolichol-linked oligosaccharides, the glycan precursors employed in protein asparagine (N)-glycosylation. The assembly of dolichol-linked oligosaccharides begins on the cytosolic side of the endoplasmic reticulum membrane and finishes in its lumen. The sequential addition of sugars to dolichol pyrophosphate produces dolichol-linked oligosaccharides containing fourteen sugars, including two GlcNAcs, nine mannoses and three glucoses. Once assembled, the oligosaccharide is transferred from the lipid to nascent proteins by oligosaccharyltransferases. Catalyzes the initial step of dolichol-linked oligosaccharide biosynthesis, transfering GlcNAc-1-P from cytosolic UDP-GlcNAc onto the carrier lipid dolichyl phosphate (P-dolichol), yielding GlcNAc-P-P-dolichol embedded in the cytoplasmic leaflet of the endoplasmic reticulum membrane.</text>
</comment>
<keyword evidence="10" id="KW-0479">Metal-binding</keyword>
<keyword evidence="12" id="KW-0460">Magnesium</keyword>
<evidence type="ECO:0000256" key="12">
    <source>
        <dbReference type="ARBA" id="ARBA00022842"/>
    </source>
</evidence>
<protein>
    <recommendedName>
        <fullName evidence="6">UDP-N-acetylglucosamine--dolichyl-phosphate N-acetylglucosaminephosphotransferase</fullName>
        <ecNumber evidence="5">2.7.8.15</ecNumber>
    </recommendedName>
    <alternativeName>
        <fullName evidence="15">GlcNAc-1-P transferase</fullName>
    </alternativeName>
    <alternativeName>
        <fullName evidence="16">N-acetylglucosamine-1-phosphate transferase</fullName>
    </alternativeName>
</protein>
<accession>A0A9P6H4Y7</accession>
<keyword evidence="13 19" id="KW-1133">Transmembrane helix</keyword>
<feature type="transmembrane region" description="Helical" evidence="19">
    <location>
        <begin position="354"/>
        <end position="374"/>
    </location>
</feature>
<proteinExistence type="inferred from homology"/>
<evidence type="ECO:0000256" key="5">
    <source>
        <dbReference type="ARBA" id="ARBA00013225"/>
    </source>
</evidence>
<evidence type="ECO:0000256" key="2">
    <source>
        <dbReference type="ARBA" id="ARBA00004477"/>
    </source>
</evidence>
<feature type="transmembrane region" description="Helical" evidence="19">
    <location>
        <begin position="454"/>
        <end position="476"/>
    </location>
</feature>
<evidence type="ECO:0000256" key="19">
    <source>
        <dbReference type="SAM" id="Phobius"/>
    </source>
</evidence>
<dbReference type="InterPro" id="IPR000715">
    <property type="entry name" value="Glycosyl_transferase_4"/>
</dbReference>
<feature type="transmembrane region" description="Helical" evidence="19">
    <location>
        <begin position="300"/>
        <end position="318"/>
    </location>
</feature>
<evidence type="ECO:0000313" key="20">
    <source>
        <dbReference type="EMBL" id="KAF9779598.1"/>
    </source>
</evidence>
<sequence>MVDGLKPRPLSGFFLLGVLVPIALWFILRPFLDPVPSVPALYTSSGFSILAFVTTLYLVPALGPRFVQANLKGRDLLKTYSTPIPESQGLVCASVYLLSLILFIPFAFSNVFADRFSSQQKSVHGLAIDEFPHHQLSVYLSSIISLMMATLLGFLDDVFDIRWRHKLPVPIIASIPLLIVYFAERGNTNVVVPKPLRPLIGSLINLGPLYYLYMSLLSTFSTNSINILAGINGSEVLQAIIITISVIVNDLLYLPWPIDWRIPLHLLGNQSEIGSEIRIGGVWSAGMAHGSRVLVERHLFSLYFMLPLLGVCTGFLYHNWYPARAFPGDTLCYLTGMAFAVVGIQAHFSKTLLLFFLPQIFNFLLSCPQLFGLVPCPRHRVPRFDPETNLLHPSTVAFERPPSMRTSSTLHLLSLLGLTRLTKHPKSGQIFEATNLTILNLFLIKLGPMTERQLVKVLGATQVAGSVFAFLIRYGLAGLVYDGDRR</sequence>
<evidence type="ECO:0000256" key="17">
    <source>
        <dbReference type="ARBA" id="ARBA00044717"/>
    </source>
</evidence>
<evidence type="ECO:0000256" key="10">
    <source>
        <dbReference type="ARBA" id="ARBA00022723"/>
    </source>
</evidence>
<dbReference type="EC" id="2.7.8.15" evidence="5"/>
<feature type="transmembrane region" description="Helical" evidence="19">
    <location>
        <begin position="167"/>
        <end position="183"/>
    </location>
</feature>
<dbReference type="GO" id="GO:0003975">
    <property type="term" value="F:UDP-N-acetylglucosamine-dolichyl-phosphate N-acetylglucosaminephosphotransferase activity"/>
    <property type="evidence" value="ECO:0007669"/>
    <property type="project" value="UniProtKB-EC"/>
</dbReference>
<dbReference type="PANTHER" id="PTHR10571">
    <property type="entry name" value="UDP-N-ACETYLGLUCOSAMINE--DOLICHYL-PHOSPHATE N-ACETYLGLUCOSAMINEPHOSPHOTRANSFERASE"/>
    <property type="match status" value="1"/>
</dbReference>
<keyword evidence="11" id="KW-0256">Endoplasmic reticulum</keyword>
<reference evidence="20" key="1">
    <citation type="journal article" date="2020" name="Nat. Commun.">
        <title>Large-scale genome sequencing of mycorrhizal fungi provides insights into the early evolution of symbiotic traits.</title>
        <authorList>
            <person name="Miyauchi S."/>
            <person name="Kiss E."/>
            <person name="Kuo A."/>
            <person name="Drula E."/>
            <person name="Kohler A."/>
            <person name="Sanchez-Garcia M."/>
            <person name="Morin E."/>
            <person name="Andreopoulos B."/>
            <person name="Barry K.W."/>
            <person name="Bonito G."/>
            <person name="Buee M."/>
            <person name="Carver A."/>
            <person name="Chen C."/>
            <person name="Cichocki N."/>
            <person name="Clum A."/>
            <person name="Culley D."/>
            <person name="Crous P.W."/>
            <person name="Fauchery L."/>
            <person name="Girlanda M."/>
            <person name="Hayes R.D."/>
            <person name="Keri Z."/>
            <person name="LaButti K."/>
            <person name="Lipzen A."/>
            <person name="Lombard V."/>
            <person name="Magnuson J."/>
            <person name="Maillard F."/>
            <person name="Murat C."/>
            <person name="Nolan M."/>
            <person name="Ohm R.A."/>
            <person name="Pangilinan J."/>
            <person name="Pereira M.F."/>
            <person name="Perotto S."/>
            <person name="Peter M."/>
            <person name="Pfister S."/>
            <person name="Riley R."/>
            <person name="Sitrit Y."/>
            <person name="Stielow J.B."/>
            <person name="Szollosi G."/>
            <person name="Zifcakova L."/>
            <person name="Stursova M."/>
            <person name="Spatafora J.W."/>
            <person name="Tedersoo L."/>
            <person name="Vaario L.M."/>
            <person name="Yamada A."/>
            <person name="Yan M."/>
            <person name="Wang P."/>
            <person name="Xu J."/>
            <person name="Bruns T."/>
            <person name="Baldrian P."/>
            <person name="Vilgalys R."/>
            <person name="Dunand C."/>
            <person name="Henrissat B."/>
            <person name="Grigoriev I.V."/>
            <person name="Hibbett D."/>
            <person name="Nagy L.G."/>
            <person name="Martin F.M."/>
        </authorList>
    </citation>
    <scope>NUCLEOTIDE SEQUENCE</scope>
    <source>
        <strain evidence="20">UH-Tt-Lm1</strain>
    </source>
</reference>
<dbReference type="GO" id="GO:0006488">
    <property type="term" value="P:dolichol-linked oligosaccharide biosynthetic process"/>
    <property type="evidence" value="ECO:0007669"/>
    <property type="project" value="InterPro"/>
</dbReference>
<comment type="similarity">
    <text evidence="4">Belongs to the glycosyltransferase 4 family.</text>
</comment>
<dbReference type="InterPro" id="IPR033895">
    <property type="entry name" value="GPT"/>
</dbReference>
<dbReference type="PANTHER" id="PTHR10571:SF0">
    <property type="entry name" value="UDP-N-ACETYLGLUCOSAMINE--DOLICHYL-PHOSPHATE N-ACETYLGLUCOSAMINEPHOSPHOTRANSFERASE"/>
    <property type="match status" value="1"/>
</dbReference>
<dbReference type="GO" id="GO:0005789">
    <property type="term" value="C:endoplasmic reticulum membrane"/>
    <property type="evidence" value="ECO:0007669"/>
    <property type="project" value="UniProtKB-SubCell"/>
</dbReference>
<keyword evidence="8" id="KW-0808">Transferase</keyword>
<evidence type="ECO:0000256" key="11">
    <source>
        <dbReference type="ARBA" id="ARBA00022824"/>
    </source>
</evidence>
<reference evidence="20" key="2">
    <citation type="submission" date="2020-11" db="EMBL/GenBank/DDBJ databases">
        <authorList>
            <consortium name="DOE Joint Genome Institute"/>
            <person name="Kuo A."/>
            <person name="Miyauchi S."/>
            <person name="Kiss E."/>
            <person name="Drula E."/>
            <person name="Kohler A."/>
            <person name="Sanchez-Garcia M."/>
            <person name="Andreopoulos B."/>
            <person name="Barry K.W."/>
            <person name="Bonito G."/>
            <person name="Buee M."/>
            <person name="Carver A."/>
            <person name="Chen C."/>
            <person name="Cichocki N."/>
            <person name="Clum A."/>
            <person name="Culley D."/>
            <person name="Crous P.W."/>
            <person name="Fauchery L."/>
            <person name="Girlanda M."/>
            <person name="Hayes R."/>
            <person name="Keri Z."/>
            <person name="Labutti K."/>
            <person name="Lipzen A."/>
            <person name="Lombard V."/>
            <person name="Magnuson J."/>
            <person name="Maillard F."/>
            <person name="Morin E."/>
            <person name="Murat C."/>
            <person name="Nolan M."/>
            <person name="Ohm R."/>
            <person name="Pangilinan J."/>
            <person name="Pereira M."/>
            <person name="Perotto S."/>
            <person name="Peter M."/>
            <person name="Riley R."/>
            <person name="Sitrit Y."/>
            <person name="Stielow B."/>
            <person name="Szollosi G."/>
            <person name="Zifcakova L."/>
            <person name="Stursova M."/>
            <person name="Spatafora J.W."/>
            <person name="Tedersoo L."/>
            <person name="Vaario L.-M."/>
            <person name="Yamada A."/>
            <person name="Yan M."/>
            <person name="Wang P."/>
            <person name="Xu J."/>
            <person name="Bruns T."/>
            <person name="Baldrian P."/>
            <person name="Vilgalys R."/>
            <person name="Henrissat B."/>
            <person name="Grigoriev I.V."/>
            <person name="Hibbett D."/>
            <person name="Nagy L.G."/>
            <person name="Martin F.M."/>
        </authorList>
    </citation>
    <scope>NUCLEOTIDE SEQUENCE</scope>
    <source>
        <strain evidence="20">UH-Tt-Lm1</strain>
    </source>
</reference>
<evidence type="ECO:0000256" key="18">
    <source>
        <dbReference type="ARBA" id="ARBA00045078"/>
    </source>
</evidence>
<evidence type="ECO:0000256" key="13">
    <source>
        <dbReference type="ARBA" id="ARBA00022989"/>
    </source>
</evidence>
<keyword evidence="9 19" id="KW-0812">Transmembrane</keyword>
<dbReference type="GO" id="GO:0016757">
    <property type="term" value="F:glycosyltransferase activity"/>
    <property type="evidence" value="ECO:0007669"/>
    <property type="project" value="UniProtKB-KW"/>
</dbReference>
<comment type="caution">
    <text evidence="20">The sequence shown here is derived from an EMBL/GenBank/DDBJ whole genome shotgun (WGS) entry which is preliminary data.</text>
</comment>
<comment type="subcellular location">
    <subcellularLocation>
        <location evidence="2">Endoplasmic reticulum membrane</location>
        <topology evidence="2">Multi-pass membrane protein</topology>
    </subcellularLocation>
</comment>
<evidence type="ECO:0000256" key="15">
    <source>
        <dbReference type="ARBA" id="ARBA00029567"/>
    </source>
</evidence>
<organism evidence="20 21">
    <name type="scientific">Thelephora terrestris</name>
    <dbReference type="NCBI Taxonomy" id="56493"/>
    <lineage>
        <taxon>Eukaryota</taxon>
        <taxon>Fungi</taxon>
        <taxon>Dikarya</taxon>
        <taxon>Basidiomycota</taxon>
        <taxon>Agaricomycotina</taxon>
        <taxon>Agaricomycetes</taxon>
        <taxon>Thelephorales</taxon>
        <taxon>Thelephoraceae</taxon>
        <taxon>Thelephora</taxon>
    </lineage>
</organism>
<evidence type="ECO:0000256" key="1">
    <source>
        <dbReference type="ARBA" id="ARBA00001946"/>
    </source>
</evidence>
<dbReference type="Proteomes" id="UP000736335">
    <property type="component" value="Unassembled WGS sequence"/>
</dbReference>
<name>A0A9P6H4Y7_9AGAM</name>
<feature type="transmembrane region" description="Helical" evidence="19">
    <location>
        <begin position="195"/>
        <end position="213"/>
    </location>
</feature>
<evidence type="ECO:0000256" key="3">
    <source>
        <dbReference type="ARBA" id="ARBA00004922"/>
    </source>
</evidence>
<evidence type="ECO:0000256" key="16">
    <source>
        <dbReference type="ARBA" id="ARBA00033238"/>
    </source>
</evidence>
<comment type="pathway">
    <text evidence="3">Protein modification; protein glycosylation.</text>
</comment>
<evidence type="ECO:0000256" key="6">
    <source>
        <dbReference type="ARBA" id="ARBA00017659"/>
    </source>
</evidence>
<feature type="transmembrane region" description="Helical" evidence="19">
    <location>
        <begin position="136"/>
        <end position="155"/>
    </location>
</feature>
<keyword evidence="21" id="KW-1185">Reference proteome</keyword>
<dbReference type="GO" id="GO:0046872">
    <property type="term" value="F:metal ion binding"/>
    <property type="evidence" value="ECO:0007669"/>
    <property type="project" value="UniProtKB-KW"/>
</dbReference>
<feature type="transmembrane region" description="Helical" evidence="19">
    <location>
        <begin position="44"/>
        <end position="67"/>
    </location>
</feature>
<dbReference type="EMBL" id="WIUZ02000019">
    <property type="protein sequence ID" value="KAF9779598.1"/>
    <property type="molecule type" value="Genomic_DNA"/>
</dbReference>
<keyword evidence="7" id="KW-0328">Glycosyltransferase</keyword>
<feature type="transmembrane region" description="Helical" evidence="19">
    <location>
        <begin position="12"/>
        <end position="32"/>
    </location>
</feature>
<dbReference type="Pfam" id="PF00953">
    <property type="entry name" value="Glycos_transf_4"/>
    <property type="match status" value="1"/>
</dbReference>
<evidence type="ECO:0000313" key="21">
    <source>
        <dbReference type="Proteomes" id="UP000736335"/>
    </source>
</evidence>
<evidence type="ECO:0000256" key="14">
    <source>
        <dbReference type="ARBA" id="ARBA00023136"/>
    </source>
</evidence>
<comment type="catalytic activity">
    <reaction evidence="18">
        <text>a di-trans,poly-cis-dolichyl phosphate + UDP-N-acetyl-alpha-D-glucosamine = an N-acetyl-alpha-D-glucosaminyl-diphospho-di-trans,poly-cis-dolichol + UMP</text>
        <dbReference type="Rhea" id="RHEA:13289"/>
        <dbReference type="Rhea" id="RHEA-COMP:19498"/>
        <dbReference type="Rhea" id="RHEA-COMP:19507"/>
        <dbReference type="ChEBI" id="CHEBI:57683"/>
        <dbReference type="ChEBI" id="CHEBI:57705"/>
        <dbReference type="ChEBI" id="CHEBI:57865"/>
        <dbReference type="ChEBI" id="CHEBI:58427"/>
        <dbReference type="EC" id="2.7.8.15"/>
    </reaction>
    <physiologicalReaction direction="left-to-right" evidence="18">
        <dbReference type="Rhea" id="RHEA:13290"/>
    </physiologicalReaction>
</comment>
<dbReference type="CDD" id="cd06855">
    <property type="entry name" value="GT_GPT_euk"/>
    <property type="match status" value="1"/>
</dbReference>
<feature type="transmembrane region" description="Helical" evidence="19">
    <location>
        <begin position="330"/>
        <end position="348"/>
    </location>
</feature>
<gene>
    <name evidence="20" type="ORF">BJ322DRAFT_1013024</name>
</gene>
<evidence type="ECO:0000256" key="4">
    <source>
        <dbReference type="ARBA" id="ARBA00009317"/>
    </source>
</evidence>
<evidence type="ECO:0000256" key="9">
    <source>
        <dbReference type="ARBA" id="ARBA00022692"/>
    </source>
</evidence>
<comment type="cofactor">
    <cofactor evidence="1">
        <name>Mg(2+)</name>
        <dbReference type="ChEBI" id="CHEBI:18420"/>
    </cofactor>
</comment>
<feature type="transmembrane region" description="Helical" evidence="19">
    <location>
        <begin position="88"/>
        <end position="108"/>
    </location>
</feature>
<feature type="transmembrane region" description="Helical" evidence="19">
    <location>
        <begin position="225"/>
        <end position="248"/>
    </location>
</feature>
<evidence type="ECO:0000256" key="8">
    <source>
        <dbReference type="ARBA" id="ARBA00022679"/>
    </source>
</evidence>
<keyword evidence="14 19" id="KW-0472">Membrane</keyword>